<dbReference type="EMBL" id="JALJZU010000001">
    <property type="protein sequence ID" value="MCP2007117.1"/>
    <property type="molecule type" value="Genomic_DNA"/>
</dbReference>
<keyword evidence="1" id="KW-0472">Membrane</keyword>
<evidence type="ECO:0000313" key="5">
    <source>
        <dbReference type="Proteomes" id="UP001162889"/>
    </source>
</evidence>
<feature type="transmembrane region" description="Helical" evidence="1">
    <location>
        <begin position="20"/>
        <end position="44"/>
    </location>
</feature>
<keyword evidence="1" id="KW-0812">Transmembrane</keyword>
<accession>A0AA41HC28</accession>
<evidence type="ECO:0000256" key="1">
    <source>
        <dbReference type="SAM" id="Phobius"/>
    </source>
</evidence>
<dbReference type="Proteomes" id="UP001162889">
    <property type="component" value="Unassembled WGS sequence"/>
</dbReference>
<keyword evidence="5" id="KW-1185">Reference proteome</keyword>
<dbReference type="EMBL" id="JAHTGR010000006">
    <property type="protein sequence ID" value="MBV6321889.1"/>
    <property type="molecule type" value="Genomic_DNA"/>
</dbReference>
<comment type="caution">
    <text evidence="2">The sequence shown here is derived from an EMBL/GenBank/DDBJ whole genome shotgun (WGS) entry which is preliminary data.</text>
</comment>
<dbReference type="RefSeq" id="WP_217942678.1">
    <property type="nucleotide sequence ID" value="NZ_JAHTGR010000006.1"/>
</dbReference>
<dbReference type="Proteomes" id="UP001155901">
    <property type="component" value="Unassembled WGS sequence"/>
</dbReference>
<evidence type="ECO:0000313" key="2">
    <source>
        <dbReference type="EMBL" id="MBV6321889.1"/>
    </source>
</evidence>
<dbReference type="AlphaFoldDB" id="A0AA41HC28"/>
<gene>
    <name evidence="2" type="ORF">KVP70_13145</name>
    <name evidence="3" type="ORF">L1274_000805</name>
</gene>
<name>A0AA41HC28_9BURK</name>
<reference evidence="3" key="2">
    <citation type="submission" date="2022-03" db="EMBL/GenBank/DDBJ databases">
        <title>Genome Encyclopedia of Bacteria and Archaea VI: Functional Genomics of Type Strains.</title>
        <authorList>
            <person name="Whitman W."/>
        </authorList>
    </citation>
    <scope>NUCLEOTIDE SEQUENCE</scope>
    <source>
        <strain evidence="3">HSC-15S17</strain>
    </source>
</reference>
<protein>
    <submittedName>
        <fullName evidence="2">Uncharacterized protein</fullName>
    </submittedName>
</protein>
<evidence type="ECO:0000313" key="3">
    <source>
        <dbReference type="EMBL" id="MCP2007117.1"/>
    </source>
</evidence>
<proteinExistence type="predicted"/>
<evidence type="ECO:0000313" key="4">
    <source>
        <dbReference type="Proteomes" id="UP001155901"/>
    </source>
</evidence>
<organism evidence="2 4">
    <name type="scientific">Duganella violaceipulchra</name>
    <dbReference type="NCBI Taxonomy" id="2849652"/>
    <lineage>
        <taxon>Bacteria</taxon>
        <taxon>Pseudomonadati</taxon>
        <taxon>Pseudomonadota</taxon>
        <taxon>Betaproteobacteria</taxon>
        <taxon>Burkholderiales</taxon>
        <taxon>Oxalobacteraceae</taxon>
        <taxon>Telluria group</taxon>
        <taxon>Duganella</taxon>
    </lineage>
</organism>
<sequence>MSALGDLAGAAGGAVTGGLWKVGAIVLAVLLLTTAGGLGFEWWLAAHDRDIARADLKTERGVSAGLRVAIGTQNTAVLAQATLAREAEARGEAAQKLAAANGRRFDGALASLAGTRAATCTEAMPAVNQLLKDIK</sequence>
<reference evidence="2" key="1">
    <citation type="submission" date="2021-07" db="EMBL/GenBank/DDBJ databases">
        <title>Characterization of violacein-producing bacteria and related species.</title>
        <authorList>
            <person name="Wilson H.S."/>
            <person name="De Leon M.E."/>
        </authorList>
    </citation>
    <scope>NUCLEOTIDE SEQUENCE</scope>
    <source>
        <strain evidence="2">HSC-15S17</strain>
    </source>
</reference>
<keyword evidence="1" id="KW-1133">Transmembrane helix</keyword>